<feature type="transmembrane region" description="Helical" evidence="1">
    <location>
        <begin position="46"/>
        <end position="71"/>
    </location>
</feature>
<keyword evidence="1" id="KW-1133">Transmembrane helix</keyword>
<dbReference type="RefSeq" id="XP_001482460.2">
    <property type="nucleotide sequence ID" value="XM_001482410.1"/>
</dbReference>
<reference evidence="3 4" key="1">
    <citation type="journal article" date="2009" name="Nature">
        <title>Evolution of pathogenicity and sexual reproduction in eight Candida genomes.</title>
        <authorList>
            <person name="Butler G."/>
            <person name="Rasmussen M.D."/>
            <person name="Lin M.F."/>
            <person name="Santos M.A."/>
            <person name="Sakthikumar S."/>
            <person name="Munro C.A."/>
            <person name="Rheinbay E."/>
            <person name="Grabherr M."/>
            <person name="Forche A."/>
            <person name="Reedy J.L."/>
            <person name="Agrafioti I."/>
            <person name="Arnaud M.B."/>
            <person name="Bates S."/>
            <person name="Brown A.J."/>
            <person name="Brunke S."/>
            <person name="Costanzo M.C."/>
            <person name="Fitzpatrick D.A."/>
            <person name="de Groot P.W."/>
            <person name="Harris D."/>
            <person name="Hoyer L.L."/>
            <person name="Hube B."/>
            <person name="Klis F.M."/>
            <person name="Kodira C."/>
            <person name="Lennard N."/>
            <person name="Logue M.E."/>
            <person name="Martin R."/>
            <person name="Neiman A.M."/>
            <person name="Nikolaou E."/>
            <person name="Quail M.A."/>
            <person name="Quinn J."/>
            <person name="Santos M.C."/>
            <person name="Schmitzberger F.F."/>
            <person name="Sherlock G."/>
            <person name="Shah P."/>
            <person name="Silverstein K.A."/>
            <person name="Skrzypek M.S."/>
            <person name="Soll D."/>
            <person name="Staggs R."/>
            <person name="Stansfield I."/>
            <person name="Stumpf M.P."/>
            <person name="Sudbery P.E."/>
            <person name="Srikantha T."/>
            <person name="Zeng Q."/>
            <person name="Berman J."/>
            <person name="Berriman M."/>
            <person name="Heitman J."/>
            <person name="Gow N.A."/>
            <person name="Lorenz M.C."/>
            <person name="Birren B.W."/>
            <person name="Kellis M."/>
            <person name="Cuomo C.A."/>
        </authorList>
    </citation>
    <scope>NUCLEOTIDE SEQUENCE [LARGE SCALE GENOMIC DNA]</scope>
    <source>
        <strain evidence="4">ATCC 6260 / CBS 566 / DSM 6381 / JCM 1539 / NBRC 10279 / NRRL Y-324</strain>
    </source>
</reference>
<dbReference type="Proteomes" id="UP000001997">
    <property type="component" value="Unassembled WGS sequence"/>
</dbReference>
<keyword evidence="1" id="KW-0812">Transmembrane</keyword>
<dbReference type="InParanoid" id="A5DQC9"/>
<keyword evidence="1" id="KW-0472">Membrane</keyword>
<feature type="domain" description="DUF7702" evidence="2">
    <location>
        <begin position="164"/>
        <end position="296"/>
    </location>
</feature>
<feature type="transmembrane region" description="Helical" evidence="1">
    <location>
        <begin position="278"/>
        <end position="301"/>
    </location>
</feature>
<gene>
    <name evidence="3" type="ORF">PGUG_05480</name>
</gene>
<dbReference type="HOGENOM" id="CLU_079688_0_0_1"/>
<feature type="transmembrane region" description="Helical" evidence="1">
    <location>
        <begin position="236"/>
        <end position="258"/>
    </location>
</feature>
<evidence type="ECO:0000256" key="1">
    <source>
        <dbReference type="SAM" id="Phobius"/>
    </source>
</evidence>
<organism evidence="3 4">
    <name type="scientific">Meyerozyma guilliermondii (strain ATCC 6260 / CBS 566 / DSM 6381 / JCM 1539 / NBRC 10279 / NRRL Y-324)</name>
    <name type="common">Yeast</name>
    <name type="synonym">Candida guilliermondii</name>
    <dbReference type="NCBI Taxonomy" id="294746"/>
    <lineage>
        <taxon>Eukaryota</taxon>
        <taxon>Fungi</taxon>
        <taxon>Dikarya</taxon>
        <taxon>Ascomycota</taxon>
        <taxon>Saccharomycotina</taxon>
        <taxon>Pichiomycetes</taxon>
        <taxon>Debaryomycetaceae</taxon>
        <taxon>Meyerozyma</taxon>
    </lineage>
</organism>
<dbReference type="InterPro" id="IPR056119">
    <property type="entry name" value="DUF7702"/>
</dbReference>
<dbReference type="OrthoDB" id="4023429at2759"/>
<dbReference type="AlphaFoldDB" id="A5DQC9"/>
<evidence type="ECO:0000313" key="4">
    <source>
        <dbReference type="Proteomes" id="UP000001997"/>
    </source>
</evidence>
<dbReference type="KEGG" id="pgu:PGUG_05480"/>
<keyword evidence="4" id="KW-1185">Reference proteome</keyword>
<dbReference type="OMA" id="THWEIVS"/>
<feature type="transmembrane region" description="Helical" evidence="1">
    <location>
        <begin position="205"/>
        <end position="224"/>
    </location>
</feature>
<name>A5DQC9_PICGU</name>
<dbReference type="GeneID" id="5124395"/>
<dbReference type="eggNOG" id="ENOG502SCPV">
    <property type="taxonomic scope" value="Eukaryota"/>
</dbReference>
<proteinExistence type="predicted"/>
<feature type="transmembrane region" description="Helical" evidence="1">
    <location>
        <begin position="12"/>
        <end position="34"/>
    </location>
</feature>
<dbReference type="PANTHER" id="PTHR42109:SF2">
    <property type="entry name" value="INTEGRAL MEMBRANE PROTEIN"/>
    <property type="match status" value="1"/>
</dbReference>
<sequence>MLPVTYASEWRTVSIVQVAFFAVILITFLTGMFLRIFRVDATLRKNLFIVTFFFTMFSSFKIGGGICAIIQVDQDKPSTGLMIATYILDTASLGFLLKSIVNYLDYMMFPRPSSSSNGGILGIFNKGGNSDFQEVRIGLSNRKDSESSTEDMRPTDPKKDLSKFHPFRVTTVVIMVAIILSIVGACEMSDGSSGGSTGTYFKVSSLLFLAALILVFGLLVYIYFQQPTFRSGIRIIMFSLVFYLVRIIYSIVSSFTGINISSTSFNKFTLIFGDYKYYTFMGFLMESLIAIMLFIISQWFLTRNPTHF</sequence>
<protein>
    <recommendedName>
        <fullName evidence="2">DUF7702 domain-containing protein</fullName>
    </recommendedName>
</protein>
<dbReference type="STRING" id="294746.A5DQC9"/>
<dbReference type="EMBL" id="CH408161">
    <property type="protein sequence ID" value="EDK41382.2"/>
    <property type="molecule type" value="Genomic_DNA"/>
</dbReference>
<dbReference type="Pfam" id="PF24800">
    <property type="entry name" value="DUF7702"/>
    <property type="match status" value="1"/>
</dbReference>
<evidence type="ECO:0000259" key="2">
    <source>
        <dbReference type="Pfam" id="PF24800"/>
    </source>
</evidence>
<accession>A5DQC9</accession>
<feature type="transmembrane region" description="Helical" evidence="1">
    <location>
        <begin position="83"/>
        <end position="104"/>
    </location>
</feature>
<evidence type="ECO:0000313" key="3">
    <source>
        <dbReference type="EMBL" id="EDK41382.2"/>
    </source>
</evidence>
<feature type="transmembrane region" description="Helical" evidence="1">
    <location>
        <begin position="167"/>
        <end position="185"/>
    </location>
</feature>
<dbReference type="PANTHER" id="PTHR42109">
    <property type="entry name" value="UNPLACED GENOMIC SCAFFOLD UM_SCAF_CONTIG_1.265, WHOLE GENOME SHOTGUN SEQUENCE"/>
    <property type="match status" value="1"/>
</dbReference>